<sequence>MTATVMIWDIVLHIADDVELLSLPGRFQSPTVVHFLSRFLSLVFSCVIFADNAQTCAPTLTVVAIGINFVALAFTLFQFFIRVRVIYCEDSWFKTGFFATLWVLASGGASLNFDFNVATPLAGCTKHPSTSVLIRLGLPILAILVYDSCVFLAISFQIYKLSSLFVGAKPQCNQKEYGTRDGPTPQFIQSFKARALTLVGRELPSLTRAILQDGQLYYLMSLGVSAITLVLLLHPSIYSGYRPLLVPMHTVLLNIMAGYVFREVRLGRMRERELSTLAITLHQQHQAEETLSLHSIRHDEEAEEDSS</sequence>
<keyword evidence="1" id="KW-1133">Transmembrane helix</keyword>
<feature type="transmembrane region" description="Helical" evidence="1">
    <location>
        <begin position="244"/>
        <end position="261"/>
    </location>
</feature>
<accession>A0A9P5UDD5</accession>
<gene>
    <name evidence="2" type="ORF">BDP27DRAFT_1416440</name>
</gene>
<dbReference type="EMBL" id="JADNRY010000014">
    <property type="protein sequence ID" value="KAF9074118.1"/>
    <property type="molecule type" value="Genomic_DNA"/>
</dbReference>
<comment type="caution">
    <text evidence="2">The sequence shown here is derived from an EMBL/GenBank/DDBJ whole genome shotgun (WGS) entry which is preliminary data.</text>
</comment>
<keyword evidence="1" id="KW-0812">Transmembrane</keyword>
<feature type="transmembrane region" description="Helical" evidence="1">
    <location>
        <begin position="93"/>
        <end position="113"/>
    </location>
</feature>
<feature type="transmembrane region" description="Helical" evidence="1">
    <location>
        <begin position="62"/>
        <end position="81"/>
    </location>
</feature>
<proteinExistence type="predicted"/>
<feature type="transmembrane region" description="Helical" evidence="1">
    <location>
        <begin position="216"/>
        <end position="238"/>
    </location>
</feature>
<dbReference type="Proteomes" id="UP000772434">
    <property type="component" value="Unassembled WGS sequence"/>
</dbReference>
<organism evidence="2 3">
    <name type="scientific">Rhodocollybia butyracea</name>
    <dbReference type="NCBI Taxonomy" id="206335"/>
    <lineage>
        <taxon>Eukaryota</taxon>
        <taxon>Fungi</taxon>
        <taxon>Dikarya</taxon>
        <taxon>Basidiomycota</taxon>
        <taxon>Agaricomycotina</taxon>
        <taxon>Agaricomycetes</taxon>
        <taxon>Agaricomycetidae</taxon>
        <taxon>Agaricales</taxon>
        <taxon>Marasmiineae</taxon>
        <taxon>Omphalotaceae</taxon>
        <taxon>Rhodocollybia</taxon>
    </lineage>
</organism>
<protein>
    <submittedName>
        <fullName evidence="2">Uncharacterized protein</fullName>
    </submittedName>
</protein>
<dbReference type="AlphaFoldDB" id="A0A9P5UDD5"/>
<reference evidence="2" key="1">
    <citation type="submission" date="2020-11" db="EMBL/GenBank/DDBJ databases">
        <authorList>
            <consortium name="DOE Joint Genome Institute"/>
            <person name="Ahrendt S."/>
            <person name="Riley R."/>
            <person name="Andreopoulos W."/>
            <person name="Labutti K."/>
            <person name="Pangilinan J."/>
            <person name="Ruiz-Duenas F.J."/>
            <person name="Barrasa J.M."/>
            <person name="Sanchez-Garcia M."/>
            <person name="Camarero S."/>
            <person name="Miyauchi S."/>
            <person name="Serrano A."/>
            <person name="Linde D."/>
            <person name="Babiker R."/>
            <person name="Drula E."/>
            <person name="Ayuso-Fernandez I."/>
            <person name="Pacheco R."/>
            <person name="Padilla G."/>
            <person name="Ferreira P."/>
            <person name="Barriuso J."/>
            <person name="Kellner H."/>
            <person name="Castanera R."/>
            <person name="Alfaro M."/>
            <person name="Ramirez L."/>
            <person name="Pisabarro A.G."/>
            <person name="Kuo A."/>
            <person name="Tritt A."/>
            <person name="Lipzen A."/>
            <person name="He G."/>
            <person name="Yan M."/>
            <person name="Ng V."/>
            <person name="Cullen D."/>
            <person name="Martin F."/>
            <person name="Rosso M.-N."/>
            <person name="Henrissat B."/>
            <person name="Hibbett D."/>
            <person name="Martinez A.T."/>
            <person name="Grigoriev I.V."/>
        </authorList>
    </citation>
    <scope>NUCLEOTIDE SEQUENCE</scope>
    <source>
        <strain evidence="2">AH 40177</strain>
    </source>
</reference>
<feature type="transmembrane region" description="Helical" evidence="1">
    <location>
        <begin position="133"/>
        <end position="154"/>
    </location>
</feature>
<keyword evidence="1" id="KW-0472">Membrane</keyword>
<evidence type="ECO:0000256" key="1">
    <source>
        <dbReference type="SAM" id="Phobius"/>
    </source>
</evidence>
<keyword evidence="3" id="KW-1185">Reference proteome</keyword>
<name>A0A9P5UDD5_9AGAR</name>
<evidence type="ECO:0000313" key="3">
    <source>
        <dbReference type="Proteomes" id="UP000772434"/>
    </source>
</evidence>
<dbReference type="OrthoDB" id="3038990at2759"/>
<evidence type="ECO:0000313" key="2">
    <source>
        <dbReference type="EMBL" id="KAF9074118.1"/>
    </source>
</evidence>